<feature type="compositionally biased region" description="Low complexity" evidence="6">
    <location>
        <begin position="203"/>
        <end position="214"/>
    </location>
</feature>
<keyword evidence="10" id="KW-1185">Reference proteome</keyword>
<keyword evidence="2 7" id="KW-0812">Transmembrane</keyword>
<feature type="transmembrane region" description="Helical" evidence="7">
    <location>
        <begin position="172"/>
        <end position="192"/>
    </location>
</feature>
<dbReference type="PANTHER" id="PTHR10806:SF6">
    <property type="entry name" value="SIGNAL PEPTIDASE COMPLEX CATALYTIC SUBUNIT SEC11"/>
    <property type="match status" value="1"/>
</dbReference>
<dbReference type="GO" id="GO:0006465">
    <property type="term" value="P:signal peptide processing"/>
    <property type="evidence" value="ECO:0007669"/>
    <property type="project" value="UniProtKB-UniRule"/>
</dbReference>
<keyword evidence="3 7" id="KW-1133">Transmembrane helix</keyword>
<feature type="transmembrane region" description="Helical" evidence="7">
    <location>
        <begin position="28"/>
        <end position="58"/>
    </location>
</feature>
<dbReference type="PANTHER" id="PTHR10806">
    <property type="entry name" value="SIGNAL PEPTIDASE COMPLEX CATALYTIC SUBUNIT SEC11"/>
    <property type="match status" value="1"/>
</dbReference>
<feature type="domain" description="Peptidase S26" evidence="8">
    <location>
        <begin position="39"/>
        <end position="109"/>
    </location>
</feature>
<dbReference type="CDD" id="cd06530">
    <property type="entry name" value="S26_SPase_I"/>
    <property type="match status" value="1"/>
</dbReference>
<evidence type="ECO:0000256" key="6">
    <source>
        <dbReference type="SAM" id="MobiDB-lite"/>
    </source>
</evidence>
<gene>
    <name evidence="9" type="ORF">GGG17_05385</name>
</gene>
<dbReference type="RefSeq" id="WP_154592740.1">
    <property type="nucleotide sequence ID" value="NZ_WLVL01000019.1"/>
</dbReference>
<comment type="caution">
    <text evidence="9">The sequence shown here is derived from an EMBL/GenBank/DDBJ whole genome shotgun (WGS) entry which is preliminary data.</text>
</comment>
<evidence type="ECO:0000259" key="8">
    <source>
        <dbReference type="Pfam" id="PF10502"/>
    </source>
</evidence>
<dbReference type="InterPro" id="IPR036286">
    <property type="entry name" value="LexA/Signal_pep-like_sf"/>
</dbReference>
<dbReference type="GO" id="GO:0004252">
    <property type="term" value="F:serine-type endopeptidase activity"/>
    <property type="evidence" value="ECO:0007669"/>
    <property type="project" value="UniProtKB-UniRule"/>
</dbReference>
<evidence type="ECO:0000256" key="3">
    <source>
        <dbReference type="ARBA" id="ARBA00022989"/>
    </source>
</evidence>
<reference evidence="9 10" key="1">
    <citation type="submission" date="2019-11" db="EMBL/GenBank/DDBJ databases">
        <title>Whole genome sequencing identifies a novel species of the genus Arsenicicoccus isolated from human blood.</title>
        <authorList>
            <person name="Jeong J.H."/>
            <person name="Kweon O.J."/>
            <person name="Kim H.R."/>
            <person name="Kim T.-H."/>
            <person name="Ha S.-M."/>
            <person name="Lee M.-K."/>
        </authorList>
    </citation>
    <scope>NUCLEOTIDE SEQUENCE [LARGE SCALE GENOMIC DNA]</scope>
    <source>
        <strain evidence="9 10">MKL-02</strain>
    </source>
</reference>
<dbReference type="SUPFAM" id="SSF51306">
    <property type="entry name" value="LexA/Signal peptidase"/>
    <property type="match status" value="1"/>
</dbReference>
<dbReference type="InterPro" id="IPR019533">
    <property type="entry name" value="Peptidase_S26"/>
</dbReference>
<evidence type="ECO:0000256" key="5">
    <source>
        <dbReference type="NCBIfam" id="TIGR02228"/>
    </source>
</evidence>
<comment type="subcellular location">
    <subcellularLocation>
        <location evidence="1">Membrane</location>
    </subcellularLocation>
</comment>
<organism evidence="9 10">
    <name type="scientific">Arsenicicoccus cauae</name>
    <dbReference type="NCBI Taxonomy" id="2663847"/>
    <lineage>
        <taxon>Bacteria</taxon>
        <taxon>Bacillati</taxon>
        <taxon>Actinomycetota</taxon>
        <taxon>Actinomycetes</taxon>
        <taxon>Micrococcales</taxon>
        <taxon>Intrasporangiaceae</taxon>
        <taxon>Arsenicicoccus</taxon>
    </lineage>
</organism>
<evidence type="ECO:0000256" key="1">
    <source>
        <dbReference type="ARBA" id="ARBA00004370"/>
    </source>
</evidence>
<accession>A0A6I3IB05</accession>
<evidence type="ECO:0000256" key="7">
    <source>
        <dbReference type="SAM" id="Phobius"/>
    </source>
</evidence>
<dbReference type="EMBL" id="WLVL01000019">
    <property type="protein sequence ID" value="MTB71408.1"/>
    <property type="molecule type" value="Genomic_DNA"/>
</dbReference>
<evidence type="ECO:0000256" key="4">
    <source>
        <dbReference type="ARBA" id="ARBA00023136"/>
    </source>
</evidence>
<keyword evidence="9" id="KW-0378">Hydrolase</keyword>
<dbReference type="EC" id="3.4.21.89" evidence="5"/>
<dbReference type="NCBIfam" id="TIGR02228">
    <property type="entry name" value="sigpep_I_arch"/>
    <property type="match status" value="1"/>
</dbReference>
<evidence type="ECO:0000313" key="9">
    <source>
        <dbReference type="EMBL" id="MTB71408.1"/>
    </source>
</evidence>
<dbReference type="Proteomes" id="UP000431092">
    <property type="component" value="Unassembled WGS sequence"/>
</dbReference>
<protein>
    <recommendedName>
        <fullName evidence="5">Signal peptidase I</fullName>
        <ecNumber evidence="5">3.4.21.89</ecNumber>
    </recommendedName>
</protein>
<dbReference type="Gene3D" id="2.10.109.10">
    <property type="entry name" value="Umud Fragment, subunit A"/>
    <property type="match status" value="1"/>
</dbReference>
<proteinExistence type="predicted"/>
<dbReference type="InterPro" id="IPR001733">
    <property type="entry name" value="Peptidase_S26B"/>
</dbReference>
<dbReference type="GO" id="GO:0016020">
    <property type="term" value="C:membrane"/>
    <property type="evidence" value="ECO:0007669"/>
    <property type="project" value="UniProtKB-SubCell"/>
</dbReference>
<sequence length="230" mass="24735">MSALPTSTPTRGGARRVTRPALPAPVRLALSVVVGGLAILAIGLLAFMVVIPMVMHWVPLTVLSGSMEPTIPIGSQVIVKRVESEQDVARLEQGDVITFLPRPGDNSLVTHRITSISVDSDGVHKVRTKGDHNPSEDLEVKTVKQIRGVMVYHLPKVGYVANALNRDQKSRGVIVVAGALFAYALWQLVGLLRARRLRARAVTDAPTDPAGDTTRTTDHPTDPAPTEDEP</sequence>
<evidence type="ECO:0000256" key="2">
    <source>
        <dbReference type="ARBA" id="ARBA00022692"/>
    </source>
</evidence>
<name>A0A6I3IB05_9MICO</name>
<evidence type="ECO:0000313" key="10">
    <source>
        <dbReference type="Proteomes" id="UP000431092"/>
    </source>
</evidence>
<dbReference type="GO" id="GO:0009003">
    <property type="term" value="F:signal peptidase activity"/>
    <property type="evidence" value="ECO:0007669"/>
    <property type="project" value="UniProtKB-EC"/>
</dbReference>
<dbReference type="Pfam" id="PF10502">
    <property type="entry name" value="Peptidase_S26"/>
    <property type="match status" value="1"/>
</dbReference>
<keyword evidence="4 7" id="KW-0472">Membrane</keyword>
<feature type="region of interest" description="Disordered" evidence="6">
    <location>
        <begin position="203"/>
        <end position="230"/>
    </location>
</feature>
<dbReference type="AlphaFoldDB" id="A0A6I3IB05"/>